<keyword evidence="3" id="KW-1185">Reference proteome</keyword>
<dbReference type="SUPFAM" id="SSF141371">
    <property type="entry name" value="PilZ domain-like"/>
    <property type="match status" value="1"/>
</dbReference>
<dbReference type="Gene3D" id="2.40.10.220">
    <property type="entry name" value="predicted glycosyltransferase like domains"/>
    <property type="match status" value="1"/>
</dbReference>
<proteinExistence type="predicted"/>
<dbReference type="InterPro" id="IPR009875">
    <property type="entry name" value="PilZ_domain"/>
</dbReference>
<comment type="caution">
    <text evidence="2">The sequence shown here is derived from an EMBL/GenBank/DDBJ whole genome shotgun (WGS) entry which is preliminary data.</text>
</comment>
<dbReference type="Pfam" id="PF07238">
    <property type="entry name" value="PilZ"/>
    <property type="match status" value="1"/>
</dbReference>
<dbReference type="eggNOG" id="ENOG5033BDD">
    <property type="taxonomic scope" value="Bacteria"/>
</dbReference>
<reference evidence="2 3" key="1">
    <citation type="submission" date="2013-08" db="EMBL/GenBank/DDBJ databases">
        <authorList>
            <person name="Huang J."/>
            <person name="Wang G."/>
        </authorList>
    </citation>
    <scope>NUCLEOTIDE SEQUENCE [LARGE SCALE GENOMIC DNA]</scope>
    <source>
        <strain evidence="2 3">BH030004</strain>
    </source>
</reference>
<organism evidence="2 3">
    <name type="scientific">Pontibacillus marinus BH030004 = DSM 16465</name>
    <dbReference type="NCBI Taxonomy" id="1385511"/>
    <lineage>
        <taxon>Bacteria</taxon>
        <taxon>Bacillati</taxon>
        <taxon>Bacillota</taxon>
        <taxon>Bacilli</taxon>
        <taxon>Bacillales</taxon>
        <taxon>Bacillaceae</taxon>
        <taxon>Pontibacillus</taxon>
    </lineage>
</organism>
<protein>
    <submittedName>
        <fullName evidence="2">Pilus assembly protein PilZ</fullName>
    </submittedName>
</protein>
<dbReference type="Proteomes" id="UP000030403">
    <property type="component" value="Unassembled WGS sequence"/>
</dbReference>
<dbReference type="STRING" id="1385511.GCA_000425225_00109"/>
<gene>
    <name evidence="2" type="ORF">N783_00735</name>
</gene>
<name>A0A0A5GKV9_9BACI</name>
<sequence length="126" mass="14871">MFSNRTEGFRYQFGNPLPCHFQIKKVDGELIDSSEGPASIQDISPSGMRFNSELFIPETEQKDIQLSIRFTLNEYEYKFFGSIVWKKEYEHTCDYGIQLDIGQEEEEELIEQLKVYSKRLLKENNK</sequence>
<evidence type="ECO:0000313" key="2">
    <source>
        <dbReference type="EMBL" id="KGX91800.1"/>
    </source>
</evidence>
<dbReference type="AlphaFoldDB" id="A0A0A5GKV9"/>
<evidence type="ECO:0000313" key="3">
    <source>
        <dbReference type="Proteomes" id="UP000030403"/>
    </source>
</evidence>
<dbReference type="EMBL" id="AVPF01000001">
    <property type="protein sequence ID" value="KGX91800.1"/>
    <property type="molecule type" value="Genomic_DNA"/>
</dbReference>
<evidence type="ECO:0000259" key="1">
    <source>
        <dbReference type="Pfam" id="PF07238"/>
    </source>
</evidence>
<accession>A0A0A5GKV9</accession>
<dbReference type="GO" id="GO:0035438">
    <property type="term" value="F:cyclic-di-GMP binding"/>
    <property type="evidence" value="ECO:0007669"/>
    <property type="project" value="InterPro"/>
</dbReference>
<feature type="domain" description="PilZ" evidence="1">
    <location>
        <begin position="34"/>
        <end position="112"/>
    </location>
</feature>